<accession>A0ABQ8JQ26</accession>
<dbReference type="EMBL" id="NJHN03000027">
    <property type="protein sequence ID" value="KAH9424719.1"/>
    <property type="molecule type" value="Genomic_DNA"/>
</dbReference>
<evidence type="ECO:0000313" key="1">
    <source>
        <dbReference type="EMBL" id="KAH9424719.1"/>
    </source>
</evidence>
<keyword evidence="2" id="KW-1185">Reference proteome</keyword>
<name>A0ABQ8JQ26_DERPT</name>
<sequence>MTAILINELITGHSVRTVGFVFPKEDALWDMMYLQWDMVYFQREIMFSLRKFMELVAFPMGERSIKGWQHNRHFYINSFENNASDDLIQMNTNK</sequence>
<evidence type="ECO:0000313" key="2">
    <source>
        <dbReference type="Proteomes" id="UP000887458"/>
    </source>
</evidence>
<reference evidence="1 2" key="2">
    <citation type="journal article" date="2022" name="Mol. Biol. Evol.">
        <title>Comparative Genomics Reveals Insights into the Divergent Evolution of Astigmatic Mites and Household Pest Adaptations.</title>
        <authorList>
            <person name="Xiong Q."/>
            <person name="Wan A.T."/>
            <person name="Liu X."/>
            <person name="Fung C.S."/>
            <person name="Xiao X."/>
            <person name="Malainual N."/>
            <person name="Hou J."/>
            <person name="Wang L."/>
            <person name="Wang M."/>
            <person name="Yang K.Y."/>
            <person name="Cui Y."/>
            <person name="Leung E.L."/>
            <person name="Nong W."/>
            <person name="Shin S.K."/>
            <person name="Au S.W."/>
            <person name="Jeong K.Y."/>
            <person name="Chew F.T."/>
            <person name="Hui J.H."/>
            <person name="Leung T.F."/>
            <person name="Tungtrongchitr A."/>
            <person name="Zhong N."/>
            <person name="Liu Z."/>
            <person name="Tsui S.K."/>
        </authorList>
    </citation>
    <scope>NUCLEOTIDE SEQUENCE [LARGE SCALE GENOMIC DNA]</scope>
    <source>
        <strain evidence="1">Derp</strain>
    </source>
</reference>
<dbReference type="Proteomes" id="UP000887458">
    <property type="component" value="Unassembled WGS sequence"/>
</dbReference>
<reference evidence="1 2" key="1">
    <citation type="journal article" date="2018" name="J. Allergy Clin. Immunol.">
        <title>High-quality assembly of Dermatophagoides pteronyssinus genome and transcriptome reveals a wide range of novel allergens.</title>
        <authorList>
            <person name="Liu X.Y."/>
            <person name="Yang K.Y."/>
            <person name="Wang M.Q."/>
            <person name="Kwok J.S."/>
            <person name="Zeng X."/>
            <person name="Yang Z."/>
            <person name="Xiao X.J."/>
            <person name="Lau C.P."/>
            <person name="Li Y."/>
            <person name="Huang Z.M."/>
            <person name="Ba J.G."/>
            <person name="Yim A.K."/>
            <person name="Ouyang C.Y."/>
            <person name="Ngai S.M."/>
            <person name="Chan T.F."/>
            <person name="Leung E.L."/>
            <person name="Liu L."/>
            <person name="Liu Z.G."/>
            <person name="Tsui S.K."/>
        </authorList>
    </citation>
    <scope>NUCLEOTIDE SEQUENCE [LARGE SCALE GENOMIC DNA]</scope>
    <source>
        <strain evidence="1">Derp</strain>
    </source>
</reference>
<comment type="caution">
    <text evidence="1">The sequence shown here is derived from an EMBL/GenBank/DDBJ whole genome shotgun (WGS) entry which is preliminary data.</text>
</comment>
<protein>
    <submittedName>
        <fullName evidence="1">Uncharacterized protein</fullName>
    </submittedName>
</protein>
<organism evidence="1 2">
    <name type="scientific">Dermatophagoides pteronyssinus</name>
    <name type="common">European house dust mite</name>
    <dbReference type="NCBI Taxonomy" id="6956"/>
    <lineage>
        <taxon>Eukaryota</taxon>
        <taxon>Metazoa</taxon>
        <taxon>Ecdysozoa</taxon>
        <taxon>Arthropoda</taxon>
        <taxon>Chelicerata</taxon>
        <taxon>Arachnida</taxon>
        <taxon>Acari</taxon>
        <taxon>Acariformes</taxon>
        <taxon>Sarcoptiformes</taxon>
        <taxon>Astigmata</taxon>
        <taxon>Psoroptidia</taxon>
        <taxon>Analgoidea</taxon>
        <taxon>Pyroglyphidae</taxon>
        <taxon>Dermatophagoidinae</taxon>
        <taxon>Dermatophagoides</taxon>
    </lineage>
</organism>
<proteinExistence type="predicted"/>
<gene>
    <name evidence="1" type="ORF">DERP_013948</name>
</gene>